<comment type="caution">
    <text evidence="3">The sequence shown here is derived from an EMBL/GenBank/DDBJ whole genome shotgun (WGS) entry which is preliminary data.</text>
</comment>
<dbReference type="EMBL" id="JBHTNZ010000016">
    <property type="protein sequence ID" value="MFD1462394.1"/>
    <property type="molecule type" value="Genomic_DNA"/>
</dbReference>
<accession>A0ABW4DFE1</accession>
<reference evidence="4" key="1">
    <citation type="journal article" date="2019" name="Int. J. Syst. Evol. Microbiol.">
        <title>The Global Catalogue of Microorganisms (GCM) 10K type strain sequencing project: providing services to taxonomists for standard genome sequencing and annotation.</title>
        <authorList>
            <consortium name="The Broad Institute Genomics Platform"/>
            <consortium name="The Broad Institute Genome Sequencing Center for Infectious Disease"/>
            <person name="Wu L."/>
            <person name="Ma J."/>
        </authorList>
    </citation>
    <scope>NUCLEOTIDE SEQUENCE [LARGE SCALE GENOMIC DNA]</scope>
    <source>
        <strain evidence="4">CCM 9147</strain>
    </source>
</reference>
<evidence type="ECO:0000313" key="3">
    <source>
        <dbReference type="EMBL" id="MFD1462394.1"/>
    </source>
</evidence>
<dbReference type="Pfam" id="PF01370">
    <property type="entry name" value="Epimerase"/>
    <property type="match status" value="1"/>
</dbReference>
<dbReference type="InterPro" id="IPR001509">
    <property type="entry name" value="Epimerase_deHydtase"/>
</dbReference>
<dbReference type="RefSeq" id="WP_229524028.1">
    <property type="nucleotide sequence ID" value="NZ_JAFFQR010000043.1"/>
</dbReference>
<dbReference type="Proteomes" id="UP001597340">
    <property type="component" value="Unassembled WGS sequence"/>
</dbReference>
<evidence type="ECO:0000313" key="4">
    <source>
        <dbReference type="Proteomes" id="UP001597340"/>
    </source>
</evidence>
<comment type="similarity">
    <text evidence="1">Belongs to the NAD(P)-dependent epimerase/dehydratase family.</text>
</comment>
<proteinExistence type="inferred from homology"/>
<feature type="domain" description="NAD-dependent epimerase/dehydratase" evidence="2">
    <location>
        <begin position="5"/>
        <end position="230"/>
    </location>
</feature>
<evidence type="ECO:0000256" key="1">
    <source>
        <dbReference type="ARBA" id="ARBA00007637"/>
    </source>
</evidence>
<dbReference type="SUPFAM" id="SSF51735">
    <property type="entry name" value="NAD(P)-binding Rossmann-fold domains"/>
    <property type="match status" value="1"/>
</dbReference>
<gene>
    <name evidence="3" type="ORF">ACFQ5D_13480</name>
</gene>
<organism evidence="3 4">
    <name type="scientific">Paenibacillus farraposensis</name>
    <dbReference type="NCBI Taxonomy" id="2807095"/>
    <lineage>
        <taxon>Bacteria</taxon>
        <taxon>Bacillati</taxon>
        <taxon>Bacillota</taxon>
        <taxon>Bacilli</taxon>
        <taxon>Bacillales</taxon>
        <taxon>Paenibacillaceae</taxon>
        <taxon>Paenibacillus</taxon>
    </lineage>
</organism>
<protein>
    <submittedName>
        <fullName evidence="3">NAD-dependent epimerase/dehydratase family protein</fullName>
    </submittedName>
</protein>
<dbReference type="InterPro" id="IPR036291">
    <property type="entry name" value="NAD(P)-bd_dom_sf"/>
</dbReference>
<evidence type="ECO:0000259" key="2">
    <source>
        <dbReference type="Pfam" id="PF01370"/>
    </source>
</evidence>
<dbReference type="PANTHER" id="PTHR43000">
    <property type="entry name" value="DTDP-D-GLUCOSE 4,6-DEHYDRATASE-RELATED"/>
    <property type="match status" value="1"/>
</dbReference>
<dbReference type="Gene3D" id="3.90.25.10">
    <property type="entry name" value="UDP-galactose 4-epimerase, domain 1"/>
    <property type="match status" value="1"/>
</dbReference>
<name>A0ABW4DFE1_9BACL</name>
<dbReference type="Gene3D" id="3.40.50.720">
    <property type="entry name" value="NAD(P)-binding Rossmann-like Domain"/>
    <property type="match status" value="1"/>
</dbReference>
<sequence>MKKKIIVTGANGFIGSHVVDELGITGDEVYAITSKADPKINTSNVTWLKANLHDDNQIDKIFSIVTSPTHLLHLAWDTTPRHYWNSPSNFKWVSASLSLFDRFRIAGGKRIVGVGSCAEYDLSQGVCKESDTPLNYNTIYGSSKNSLYQMLMTYSQHFEISSAWARMFYLYGPREHRLRLVPSVILSLLDGEKAKCSHGQQIRDYLYVKDAARALVKLLNSEMDGPVNIGSGKPISLSEIIFKVADILDNRELIQLGGIPTSAKEPAIVLADITRLRENTDWSPSSNLEQGLYETVQWWKSNLFGGK</sequence>
<keyword evidence="4" id="KW-1185">Reference proteome</keyword>